<dbReference type="InterPro" id="IPR029052">
    <property type="entry name" value="Metallo-depent_PP-like"/>
</dbReference>
<dbReference type="AlphaFoldDB" id="E3GQJ3"/>
<organism evidence="5 6">
    <name type="scientific">Eubacterium callanderi</name>
    <dbReference type="NCBI Taxonomy" id="53442"/>
    <lineage>
        <taxon>Bacteria</taxon>
        <taxon>Bacillati</taxon>
        <taxon>Bacillota</taxon>
        <taxon>Clostridia</taxon>
        <taxon>Eubacteriales</taxon>
        <taxon>Eubacteriaceae</taxon>
        <taxon>Eubacterium</taxon>
    </lineage>
</organism>
<dbReference type="EMBL" id="CP002273">
    <property type="protein sequence ID" value="ADO39285.1"/>
    <property type="molecule type" value="Genomic_DNA"/>
</dbReference>
<dbReference type="SUPFAM" id="SSF56300">
    <property type="entry name" value="Metallo-dependent phosphatases"/>
    <property type="match status" value="1"/>
</dbReference>
<comment type="similarity">
    <text evidence="4">Belongs to the FBPase class 3 family.</text>
</comment>
<name>E3GQJ3_9FIRM</name>
<evidence type="ECO:0000256" key="1">
    <source>
        <dbReference type="ARBA" id="ARBA00022801"/>
    </source>
</evidence>
<dbReference type="PIRSF" id="PIRSF000906">
    <property type="entry name" value="FBPtase_Bacill"/>
    <property type="match status" value="1"/>
</dbReference>
<gene>
    <name evidence="4" type="primary">fbp</name>
    <name evidence="5" type="ordered locus">ELI_4346</name>
</gene>
<protein>
    <recommendedName>
        <fullName evidence="4">Fructose-1,6-bisphosphatase class 3</fullName>
        <shortName evidence="4">FBPase class 3</shortName>
        <ecNumber evidence="4">3.1.3.11</ecNumber>
    </recommendedName>
    <alternativeName>
        <fullName evidence="4">D-fructose-1,6-bisphosphate 1-phosphohydrolase class 3</fullName>
    </alternativeName>
</protein>
<reference evidence="5 6" key="2">
    <citation type="journal article" date="2011" name="J. Bacteriol.">
        <title>Complete genome sequence of a carbon monoxide-utilizing acetogen, Eubacterium limosum KIST612.</title>
        <authorList>
            <person name="Roh H."/>
            <person name="Ko H.J."/>
            <person name="Kim D."/>
            <person name="Choi D.G."/>
            <person name="Park S."/>
            <person name="Kim S."/>
            <person name="Chang I.S."/>
            <person name="Choi I.G."/>
        </authorList>
    </citation>
    <scope>NUCLEOTIDE SEQUENCE [LARGE SCALE GENOMIC DNA]</scope>
    <source>
        <strain evidence="5 6">KIST612</strain>
    </source>
</reference>
<dbReference type="eggNOG" id="COG3855">
    <property type="taxonomic scope" value="Bacteria"/>
</dbReference>
<dbReference type="KEGG" id="elm:ELI_4346"/>
<keyword evidence="1 4" id="KW-0378">Hydrolase</keyword>
<evidence type="ECO:0000256" key="3">
    <source>
        <dbReference type="ARBA" id="ARBA00023277"/>
    </source>
</evidence>
<dbReference type="GO" id="GO:0006094">
    <property type="term" value="P:gluconeogenesis"/>
    <property type="evidence" value="ECO:0007669"/>
    <property type="project" value="UniProtKB-UniRule"/>
</dbReference>
<proteinExistence type="inferred from homology"/>
<evidence type="ECO:0000256" key="4">
    <source>
        <dbReference type="HAMAP-Rule" id="MF_01854"/>
    </source>
</evidence>
<dbReference type="Proteomes" id="UP000006873">
    <property type="component" value="Chromosome"/>
</dbReference>
<dbReference type="HOGENOM" id="CLU_028392_2_0_9"/>
<comment type="cofactor">
    <cofactor evidence="4">
        <name>Mn(2+)</name>
        <dbReference type="ChEBI" id="CHEBI:29035"/>
    </cofactor>
</comment>
<dbReference type="Pfam" id="PF06874">
    <property type="entry name" value="FBPase_2"/>
    <property type="match status" value="1"/>
</dbReference>
<dbReference type="EC" id="3.1.3.11" evidence="4"/>
<sequence length="690" mass="79545">MKKAYNGYIHCKGSQKYCENTENFKEHSMENFTKAELEKNKKYLELLSGSFPNITTAVGEVVNLTAILNLPKSTEHFLTDIHGEHEAFNHVMQNASGAIRRKVMDELGSTVSLEDLEELTTLIYYPSEKLDLIKKEKKGPYLDNWYELTIYRLVKVCRAAASKYTRSKVRKALPKDFAYVMEELLQEDEHRFNKKEYYNQIIASLVEYGRAEHFIIEISGVIKRLTTDHLHIIGDIFDRGPGPDVVMDTLMKHHSLDMQWGNHDILWMGAAAGSAACIANVVRIALRYANMDALETGYGINLLPLATFANRVYREDPCQQFTPKVSPDDIETDAEILLMTRMHKAISMIQFKLEDQLISRHPEYEMDDRLLLRKISEDNKTVEVDGVVYELNDTNFPTLDHEKPWELSEEEQIVVDKLCYTFRHSEKLQKHIRFMYAKGSMYLVYNNNLLFHACVLLNEDGTFKVKKINNKYYSGRSLMDKYDQMAREAYFGDIEECPNKSDFLWYLWCNKDSPLFGKDKMATFERYFIDDKTPHKERYTPFYTRIDDNESIAVMILKEFGVDPVEGHLINGHVPVKAGSGESPIRANGKQLVIDGGFAKAYQKTTGIAGYTLTYNSYGLTLISHRPFESVDMAIREGVDIKSTRQVVETTLERKRVKDTDIGKSIQAQVHDLEMLISAYRKGIIKEKSY</sequence>
<keyword evidence="3 4" id="KW-0119">Carbohydrate metabolism</keyword>
<dbReference type="HAMAP" id="MF_01854">
    <property type="entry name" value="FBPase_class3"/>
    <property type="match status" value="1"/>
</dbReference>
<dbReference type="InterPro" id="IPR009164">
    <property type="entry name" value="FBPtase_class3"/>
</dbReference>
<comment type="catalytic activity">
    <reaction evidence="4">
        <text>beta-D-fructose 1,6-bisphosphate + H2O = beta-D-fructose 6-phosphate + phosphate</text>
        <dbReference type="Rhea" id="RHEA:11064"/>
        <dbReference type="ChEBI" id="CHEBI:15377"/>
        <dbReference type="ChEBI" id="CHEBI:32966"/>
        <dbReference type="ChEBI" id="CHEBI:43474"/>
        <dbReference type="ChEBI" id="CHEBI:57634"/>
        <dbReference type="EC" id="3.1.3.11"/>
    </reaction>
</comment>
<evidence type="ECO:0000313" key="5">
    <source>
        <dbReference type="EMBL" id="ADO39285.1"/>
    </source>
</evidence>
<keyword evidence="2 4" id="KW-0464">Manganese</keyword>
<dbReference type="GO" id="GO:0042132">
    <property type="term" value="F:fructose 1,6-bisphosphate 1-phosphatase activity"/>
    <property type="evidence" value="ECO:0007669"/>
    <property type="project" value="UniProtKB-UniRule"/>
</dbReference>
<reference key="1">
    <citation type="submission" date="2010-09" db="EMBL/GenBank/DDBJ databases">
        <authorList>
            <person name="Roh H."/>
            <person name="Ko H.-J."/>
            <person name="Kim D."/>
            <person name="Choi D.G."/>
            <person name="Park S."/>
            <person name="Kim S."/>
            <person name="Kim K.H."/>
            <person name="Chang I.S."/>
            <person name="Choi I.-G."/>
        </authorList>
    </citation>
    <scope>NUCLEOTIDE SEQUENCE</scope>
    <source>
        <strain>KIST612</strain>
    </source>
</reference>
<evidence type="ECO:0000313" key="6">
    <source>
        <dbReference type="Proteomes" id="UP000006873"/>
    </source>
</evidence>
<evidence type="ECO:0000256" key="2">
    <source>
        <dbReference type="ARBA" id="ARBA00023211"/>
    </source>
</evidence>
<keyword evidence="6" id="KW-1185">Reference proteome</keyword>
<dbReference type="Gene3D" id="3.60.21.10">
    <property type="match status" value="1"/>
</dbReference>
<accession>E3GQJ3</accession>
<comment type="pathway">
    <text evidence="4">Carbohydrate biosynthesis; gluconeogenesis.</text>
</comment>
<dbReference type="UniPathway" id="UPA00138"/>